<evidence type="ECO:0000313" key="2">
    <source>
        <dbReference type="Proteomes" id="UP001172386"/>
    </source>
</evidence>
<gene>
    <name evidence="1" type="ORF">H2198_010777</name>
</gene>
<comment type="caution">
    <text evidence="1">The sequence shown here is derived from an EMBL/GenBank/DDBJ whole genome shotgun (WGS) entry which is preliminary data.</text>
</comment>
<organism evidence="1 2">
    <name type="scientific">Neophaeococcomyces mojaviensis</name>
    <dbReference type="NCBI Taxonomy" id="3383035"/>
    <lineage>
        <taxon>Eukaryota</taxon>
        <taxon>Fungi</taxon>
        <taxon>Dikarya</taxon>
        <taxon>Ascomycota</taxon>
        <taxon>Pezizomycotina</taxon>
        <taxon>Eurotiomycetes</taxon>
        <taxon>Chaetothyriomycetidae</taxon>
        <taxon>Chaetothyriales</taxon>
        <taxon>Chaetothyriales incertae sedis</taxon>
        <taxon>Neophaeococcomyces</taxon>
    </lineage>
</organism>
<dbReference type="EMBL" id="JAPDRQ010000418">
    <property type="protein sequence ID" value="KAJ9649902.1"/>
    <property type="molecule type" value="Genomic_DNA"/>
</dbReference>
<protein>
    <submittedName>
        <fullName evidence="1">Uncharacterized protein</fullName>
    </submittedName>
</protein>
<name>A0ACC2ZQQ9_9EURO</name>
<reference evidence="1" key="1">
    <citation type="submission" date="2022-10" db="EMBL/GenBank/DDBJ databases">
        <title>Culturing micro-colonial fungi from biological soil crusts in the Mojave desert and describing Neophaeococcomyces mojavensis, and introducing the new genera and species Taxawa tesnikishii.</title>
        <authorList>
            <person name="Kurbessoian T."/>
            <person name="Stajich J.E."/>
        </authorList>
    </citation>
    <scope>NUCLEOTIDE SEQUENCE</scope>
    <source>
        <strain evidence="1">JES_112</strain>
    </source>
</reference>
<proteinExistence type="predicted"/>
<sequence length="351" mass="39712">MTFGESQKDRYGEITKETAFNILDHFYSNGGNFIDTANVYQNGESEMWLGEWIASRKNRDELILATKYTSPYNADAKIRANVGGNSSKSMRISIESSLKRLQTTYIDLFYVHWWDHTTSIPELMHSLNNLVTSGQVIYLGISDTPGWIVSKANQYARDHGLRQFSVYQGFWNAGLRDFERDIIPMAIDEGMALCPYGTIGQGRFQTEAVYKEREQHNPGRNFIPLSEHDKRVSKKLENVAQAKGVELHNIALAYVFHKAPYVFPIVGGRKLEHIKGNISALAVRLSDEEIAEIESAYDFDHGFPQTFLSGTLFNHAKPKPANHPSENGMNKAFGTVDWVDGVKPIEIAQRK</sequence>
<accession>A0ACC2ZQQ9</accession>
<keyword evidence="2" id="KW-1185">Reference proteome</keyword>
<dbReference type="Proteomes" id="UP001172386">
    <property type="component" value="Unassembled WGS sequence"/>
</dbReference>
<evidence type="ECO:0000313" key="1">
    <source>
        <dbReference type="EMBL" id="KAJ9649902.1"/>
    </source>
</evidence>